<dbReference type="InterPro" id="IPR011604">
    <property type="entry name" value="PDDEXK-like_dom_sf"/>
</dbReference>
<reference evidence="17 19" key="1">
    <citation type="submission" date="2015-11" db="EMBL/GenBank/DDBJ databases">
        <title>Complete Genome Sequence of Kocuria flava strain HO-9041.</title>
        <authorList>
            <person name="Zhou M."/>
            <person name="Dai J."/>
        </authorList>
    </citation>
    <scope>NUCLEOTIDE SEQUENCE [LARGE SCALE GENOMIC DNA]</scope>
    <source>
        <strain evidence="17 19">HO-9041</strain>
    </source>
</reference>
<evidence type="ECO:0000256" key="4">
    <source>
        <dbReference type="ARBA" id="ARBA00022801"/>
    </source>
</evidence>
<keyword evidence="3" id="KW-0227">DNA damage</keyword>
<evidence type="ECO:0000313" key="17">
    <source>
        <dbReference type="EMBL" id="ALU39045.1"/>
    </source>
</evidence>
<dbReference type="PROSITE" id="PS51217">
    <property type="entry name" value="UVRD_HELICASE_CTER"/>
    <property type="match status" value="1"/>
</dbReference>
<dbReference type="GO" id="GO:0009338">
    <property type="term" value="C:exodeoxyribonuclease V complex"/>
    <property type="evidence" value="ECO:0007669"/>
    <property type="project" value="TreeGrafter"/>
</dbReference>
<keyword evidence="2 14" id="KW-0547">Nucleotide-binding</keyword>
<dbReference type="EC" id="5.6.2.4" evidence="12"/>
<dbReference type="SUPFAM" id="SSF52980">
    <property type="entry name" value="Restriction endonuclease-like"/>
    <property type="match status" value="1"/>
</dbReference>
<dbReference type="STRING" id="446860.AS188_03985"/>
<dbReference type="Gene3D" id="3.40.50.300">
    <property type="entry name" value="P-loop containing nucleotide triphosphate hydrolases"/>
    <property type="match status" value="4"/>
</dbReference>
<dbReference type="Gene3D" id="1.10.486.10">
    <property type="entry name" value="PCRA, domain 4"/>
    <property type="match status" value="1"/>
</dbReference>
<feature type="domain" description="UvrD-like helicase C-terminal" evidence="16">
    <location>
        <begin position="473"/>
        <end position="760"/>
    </location>
</feature>
<dbReference type="GO" id="GO:0005524">
    <property type="term" value="F:ATP binding"/>
    <property type="evidence" value="ECO:0007669"/>
    <property type="project" value="UniProtKB-UniRule"/>
</dbReference>
<evidence type="ECO:0000256" key="7">
    <source>
        <dbReference type="ARBA" id="ARBA00022840"/>
    </source>
</evidence>
<evidence type="ECO:0000256" key="1">
    <source>
        <dbReference type="ARBA" id="ARBA00022722"/>
    </source>
</evidence>
<dbReference type="InterPro" id="IPR038726">
    <property type="entry name" value="PDDEXK_AddAB-type"/>
</dbReference>
<protein>
    <recommendedName>
        <fullName evidence="12">DNA 3'-5' helicase</fullName>
        <ecNumber evidence="12">5.6.2.4</ecNumber>
    </recommendedName>
</protein>
<dbReference type="SUPFAM" id="SSF52540">
    <property type="entry name" value="P-loop containing nucleoside triphosphate hydrolases"/>
    <property type="match status" value="1"/>
</dbReference>
<gene>
    <name evidence="17" type="ORF">AS188_03985</name>
    <name evidence="18" type="ORF">KFL01_00140</name>
</gene>
<keyword evidence="10" id="KW-0413">Isomerase</keyword>
<keyword evidence="9" id="KW-0234">DNA repair</keyword>
<dbReference type="InterPro" id="IPR027417">
    <property type="entry name" value="P-loop_NTPase"/>
</dbReference>
<sequence length="1129" mass="123253">MTTQTVQLPLVDEPARETIRHDLDRSVFVEAGAGSGKTREMVQRVVALVDRGTPITALVAITFTEKAAGELRERVRTALGAASDDDAVRSRRARALHDLDIAPIGTIHSFAARIIRENPLEARVPPGIETLDEIESSLAFEDRWQQIVSALFGNPEHSAAMEVLFACDMTMANLRDTARVMDENWDRLPQHTVEAFEFSVPDTEWSTIIRSCDELRSMREGCESVDDRLYVGTGRLLSWADGIEAARRGAPRALVAHLAKVPTTGFSQGSKAKWTGNIADVRTLAKEISARAVTLKDSLTGRALDLVLGVMASVLCEAAEERRRQGRLEFHDLLVLARDLLVGEEHAEVRSRLYDRYACLMIDEFQDTDPIQAEIALRLASSAACGPEGWRELPVEGGRLFMVGDPKQSIYRFRRADIETYLGFQERAAAEASSSIATLQTNFRSVAPVLEWVNQVFGTLIEEEHGRQPAYVPLVPDPARPPLPEGFGHPVSVIGLTLPGAEDGGKPKAAEVHEREARHVAHTVLTALGRTGEPAWRHQDGRDDAETRPVTEEDIAILLPTRTSLEVLEKALDEAGIVYRAEASSMVYGAAEVQELMLVLQALANPADSGRLVLALRSSILGCGDDELAAWRLGGGSWNYRADAPEGLEDTRVARTLLALRALSRELSRTGVCDLMERILEQFLVLEAATDSPRHRETWRRLRFVVDQARAWGTATHGSLRDYLRWAGTQMEEGARVKEAVVPETDAKAVRITTVHAAKGLEYPVVILAGTGSTPRSGTQHVLFAADGTMEVSLKKGLATAGHEELKEREKDMLAAERLRLLYVACTRAQSHLVVSLYTVSEKGESSHAAQLRKAHVAGTPELPFEDVESGGRRAETVAEERSWDEVLAEWTAVSSRWAEASRVEGSRSVTRTAHAAPAIAAGGDGVPAPSAYGVTATPDDDVPAAPAPPTLGEPERVVPLESTAPEESGELLHGPEFGTALHRLMELCDLTDRESIDRLAPAVAELHGLPGTEALLACARIAWDSEPVRAAAAGEHWKELPVATVDEDGAVLEGVVDLLYREPGGDYVVVDYKTDMALSELSQEAYRQQLSLYAGQLERITGGRVRELVLVCCQPTVPQVMVYEHATR</sequence>
<dbReference type="EMBL" id="BJZR01000001">
    <property type="protein sequence ID" value="GEO90708.1"/>
    <property type="molecule type" value="Genomic_DNA"/>
</dbReference>
<dbReference type="GO" id="GO:0005829">
    <property type="term" value="C:cytosol"/>
    <property type="evidence" value="ECO:0007669"/>
    <property type="project" value="TreeGrafter"/>
</dbReference>
<comment type="catalytic activity">
    <reaction evidence="11">
        <text>Couples ATP hydrolysis with the unwinding of duplex DNA by translocating in the 3'-5' direction.</text>
        <dbReference type="EC" id="5.6.2.4"/>
    </reaction>
</comment>
<evidence type="ECO:0000313" key="20">
    <source>
        <dbReference type="Proteomes" id="UP000321155"/>
    </source>
</evidence>
<name>A0A0U3H821_9MICC</name>
<dbReference type="InterPro" id="IPR011335">
    <property type="entry name" value="Restrct_endonuc-II-like"/>
</dbReference>
<keyword evidence="8" id="KW-0238">DNA-binding</keyword>
<evidence type="ECO:0000256" key="8">
    <source>
        <dbReference type="ARBA" id="ARBA00023125"/>
    </source>
</evidence>
<evidence type="ECO:0000256" key="3">
    <source>
        <dbReference type="ARBA" id="ARBA00022763"/>
    </source>
</evidence>
<dbReference type="Pfam" id="PF13361">
    <property type="entry name" value="UvrD_C"/>
    <property type="match status" value="1"/>
</dbReference>
<dbReference type="Pfam" id="PF12705">
    <property type="entry name" value="PDDEXK_1"/>
    <property type="match status" value="1"/>
</dbReference>
<organism evidence="17 19">
    <name type="scientific">Kocuria flava</name>
    <dbReference type="NCBI Taxonomy" id="446860"/>
    <lineage>
        <taxon>Bacteria</taxon>
        <taxon>Bacillati</taxon>
        <taxon>Actinomycetota</taxon>
        <taxon>Actinomycetes</taxon>
        <taxon>Micrococcales</taxon>
        <taxon>Micrococcaceae</taxon>
        <taxon>Kocuria</taxon>
    </lineage>
</organism>
<reference evidence="18 20" key="2">
    <citation type="submission" date="2019-07" db="EMBL/GenBank/DDBJ databases">
        <title>Whole genome shotgun sequence of Kocuria flava NBRC 107626.</title>
        <authorList>
            <person name="Hosoyama A."/>
            <person name="Uohara A."/>
            <person name="Ohji S."/>
            <person name="Ichikawa N."/>
        </authorList>
    </citation>
    <scope>NUCLEOTIDE SEQUENCE [LARGE SCALE GENOMIC DNA]</scope>
    <source>
        <strain evidence="18 20">NBRC 107626</strain>
    </source>
</reference>
<dbReference type="GO" id="GO:0043138">
    <property type="term" value="F:3'-5' DNA helicase activity"/>
    <property type="evidence" value="ECO:0007669"/>
    <property type="project" value="UniProtKB-EC"/>
</dbReference>
<dbReference type="EMBL" id="CP013254">
    <property type="protein sequence ID" value="ALU39045.1"/>
    <property type="molecule type" value="Genomic_DNA"/>
</dbReference>
<evidence type="ECO:0000256" key="9">
    <source>
        <dbReference type="ARBA" id="ARBA00023204"/>
    </source>
</evidence>
<dbReference type="Proteomes" id="UP000321155">
    <property type="component" value="Unassembled WGS sequence"/>
</dbReference>
<accession>A0A0U3H821</accession>
<evidence type="ECO:0000256" key="12">
    <source>
        <dbReference type="ARBA" id="ARBA00034808"/>
    </source>
</evidence>
<dbReference type="InterPro" id="IPR014017">
    <property type="entry name" value="DNA_helicase_UvrD-like_C"/>
</dbReference>
<keyword evidence="7 14" id="KW-0067">ATP-binding</keyword>
<dbReference type="PROSITE" id="PS51198">
    <property type="entry name" value="UVRD_HELICASE_ATP_BIND"/>
    <property type="match status" value="1"/>
</dbReference>
<feature type="domain" description="UvrD-like helicase ATP-binding" evidence="15">
    <location>
        <begin position="10"/>
        <end position="446"/>
    </location>
</feature>
<dbReference type="InterPro" id="IPR014016">
    <property type="entry name" value="UvrD-like_ATP-bd"/>
</dbReference>
<evidence type="ECO:0000256" key="2">
    <source>
        <dbReference type="ARBA" id="ARBA00022741"/>
    </source>
</evidence>
<evidence type="ECO:0000256" key="10">
    <source>
        <dbReference type="ARBA" id="ARBA00023235"/>
    </source>
</evidence>
<dbReference type="GO" id="GO:0003677">
    <property type="term" value="F:DNA binding"/>
    <property type="evidence" value="ECO:0007669"/>
    <property type="project" value="UniProtKB-KW"/>
</dbReference>
<dbReference type="RefSeq" id="WP_058857757.1">
    <property type="nucleotide sequence ID" value="NZ_BJZR01000001.1"/>
</dbReference>
<dbReference type="Pfam" id="PF00580">
    <property type="entry name" value="UvrD-helicase"/>
    <property type="match status" value="1"/>
</dbReference>
<feature type="binding site" evidence="14">
    <location>
        <begin position="31"/>
        <end position="38"/>
    </location>
    <ligand>
        <name>ATP</name>
        <dbReference type="ChEBI" id="CHEBI:30616"/>
    </ligand>
</feature>
<keyword evidence="4 14" id="KW-0378">Hydrolase</keyword>
<dbReference type="PANTHER" id="PTHR11070:SF23">
    <property type="entry name" value="RECBCD ENZYME SUBUNIT RECB"/>
    <property type="match status" value="1"/>
</dbReference>
<evidence type="ECO:0000313" key="19">
    <source>
        <dbReference type="Proteomes" id="UP000057181"/>
    </source>
</evidence>
<evidence type="ECO:0000256" key="11">
    <source>
        <dbReference type="ARBA" id="ARBA00034617"/>
    </source>
</evidence>
<dbReference type="InterPro" id="IPR000212">
    <property type="entry name" value="DNA_helicase_UvrD/REP"/>
</dbReference>
<keyword evidence="6" id="KW-0269">Exonuclease</keyword>
<evidence type="ECO:0000313" key="18">
    <source>
        <dbReference type="EMBL" id="GEO90708.1"/>
    </source>
</evidence>
<proteinExistence type="predicted"/>
<keyword evidence="20" id="KW-1185">Reference proteome</keyword>
<dbReference type="KEGG" id="kfv:AS188_03985"/>
<evidence type="ECO:0000259" key="15">
    <source>
        <dbReference type="PROSITE" id="PS51198"/>
    </source>
</evidence>
<dbReference type="Proteomes" id="UP000057181">
    <property type="component" value="Chromosome"/>
</dbReference>
<evidence type="ECO:0000256" key="6">
    <source>
        <dbReference type="ARBA" id="ARBA00022839"/>
    </source>
</evidence>
<dbReference type="GO" id="GO:0000725">
    <property type="term" value="P:recombinational repair"/>
    <property type="evidence" value="ECO:0007669"/>
    <property type="project" value="TreeGrafter"/>
</dbReference>
<evidence type="ECO:0000259" key="16">
    <source>
        <dbReference type="PROSITE" id="PS51217"/>
    </source>
</evidence>
<keyword evidence="5 14" id="KW-0347">Helicase</keyword>
<dbReference type="GO" id="GO:0004527">
    <property type="term" value="F:exonuclease activity"/>
    <property type="evidence" value="ECO:0007669"/>
    <property type="project" value="UniProtKB-KW"/>
</dbReference>
<keyword evidence="1" id="KW-0540">Nuclease</keyword>
<evidence type="ECO:0000256" key="14">
    <source>
        <dbReference type="PROSITE-ProRule" id="PRU00560"/>
    </source>
</evidence>
<dbReference type="PANTHER" id="PTHR11070">
    <property type="entry name" value="UVRD / RECB / PCRA DNA HELICASE FAMILY MEMBER"/>
    <property type="match status" value="1"/>
</dbReference>
<dbReference type="AlphaFoldDB" id="A0A0U3H821"/>
<comment type="catalytic activity">
    <reaction evidence="13">
        <text>ATP + H2O = ADP + phosphate + H(+)</text>
        <dbReference type="Rhea" id="RHEA:13065"/>
        <dbReference type="ChEBI" id="CHEBI:15377"/>
        <dbReference type="ChEBI" id="CHEBI:15378"/>
        <dbReference type="ChEBI" id="CHEBI:30616"/>
        <dbReference type="ChEBI" id="CHEBI:43474"/>
        <dbReference type="ChEBI" id="CHEBI:456216"/>
        <dbReference type="EC" id="5.6.2.4"/>
    </reaction>
</comment>
<dbReference type="Gene3D" id="3.90.320.10">
    <property type="match status" value="1"/>
</dbReference>
<evidence type="ECO:0000256" key="5">
    <source>
        <dbReference type="ARBA" id="ARBA00022806"/>
    </source>
</evidence>
<evidence type="ECO:0000256" key="13">
    <source>
        <dbReference type="ARBA" id="ARBA00048988"/>
    </source>
</evidence>